<feature type="compositionally biased region" description="Polar residues" evidence="1">
    <location>
        <begin position="993"/>
        <end position="1008"/>
    </location>
</feature>
<gene>
    <name evidence="2" type="ORF">RRG08_020992</name>
</gene>
<protein>
    <submittedName>
        <fullName evidence="2">Uncharacterized protein</fullName>
    </submittedName>
</protein>
<proteinExistence type="predicted"/>
<feature type="compositionally biased region" description="Polar residues" evidence="1">
    <location>
        <begin position="579"/>
        <end position="593"/>
    </location>
</feature>
<dbReference type="EMBL" id="JAWDGP010007601">
    <property type="protein sequence ID" value="KAK3711609.1"/>
    <property type="molecule type" value="Genomic_DNA"/>
</dbReference>
<organism evidence="2 3">
    <name type="scientific">Elysia crispata</name>
    <name type="common">lettuce slug</name>
    <dbReference type="NCBI Taxonomy" id="231223"/>
    <lineage>
        <taxon>Eukaryota</taxon>
        <taxon>Metazoa</taxon>
        <taxon>Spiralia</taxon>
        <taxon>Lophotrochozoa</taxon>
        <taxon>Mollusca</taxon>
        <taxon>Gastropoda</taxon>
        <taxon>Heterobranchia</taxon>
        <taxon>Euthyneura</taxon>
        <taxon>Panpulmonata</taxon>
        <taxon>Sacoglossa</taxon>
        <taxon>Placobranchoidea</taxon>
        <taxon>Plakobranchidae</taxon>
        <taxon>Elysia</taxon>
    </lineage>
</organism>
<feature type="region of interest" description="Disordered" evidence="1">
    <location>
        <begin position="422"/>
        <end position="466"/>
    </location>
</feature>
<reference evidence="2" key="1">
    <citation type="journal article" date="2023" name="G3 (Bethesda)">
        <title>A reference genome for the long-term kleptoplast-retaining sea slug Elysia crispata morphotype clarki.</title>
        <authorList>
            <person name="Eastman K.E."/>
            <person name="Pendleton A.L."/>
            <person name="Shaikh M.A."/>
            <person name="Suttiyut T."/>
            <person name="Ogas R."/>
            <person name="Tomko P."/>
            <person name="Gavelis G."/>
            <person name="Widhalm J.R."/>
            <person name="Wisecaver J.H."/>
        </authorList>
    </citation>
    <scope>NUCLEOTIDE SEQUENCE</scope>
    <source>
        <strain evidence="2">ECLA1</strain>
    </source>
</reference>
<evidence type="ECO:0000313" key="2">
    <source>
        <dbReference type="EMBL" id="KAK3711609.1"/>
    </source>
</evidence>
<feature type="compositionally biased region" description="Basic and acidic residues" evidence="1">
    <location>
        <begin position="569"/>
        <end position="578"/>
    </location>
</feature>
<feature type="region of interest" description="Disordered" evidence="1">
    <location>
        <begin position="1"/>
        <end position="24"/>
    </location>
</feature>
<evidence type="ECO:0000313" key="3">
    <source>
        <dbReference type="Proteomes" id="UP001283361"/>
    </source>
</evidence>
<dbReference type="AlphaFoldDB" id="A0AAE0XUH0"/>
<feature type="region of interest" description="Disordered" evidence="1">
    <location>
        <begin position="569"/>
        <end position="600"/>
    </location>
</feature>
<name>A0AAE0XUH0_9GAST</name>
<feature type="compositionally biased region" description="Polar residues" evidence="1">
    <location>
        <begin position="436"/>
        <end position="450"/>
    </location>
</feature>
<dbReference type="Proteomes" id="UP001283361">
    <property type="component" value="Unassembled WGS sequence"/>
</dbReference>
<keyword evidence="3" id="KW-1185">Reference proteome</keyword>
<feature type="non-terminal residue" evidence="2">
    <location>
        <position position="1"/>
    </location>
</feature>
<evidence type="ECO:0000256" key="1">
    <source>
        <dbReference type="SAM" id="MobiDB-lite"/>
    </source>
</evidence>
<comment type="caution">
    <text evidence="2">The sequence shown here is derived from an EMBL/GenBank/DDBJ whole genome shotgun (WGS) entry which is preliminary data.</text>
</comment>
<feature type="region of interest" description="Disordered" evidence="1">
    <location>
        <begin position="977"/>
        <end position="1049"/>
    </location>
</feature>
<feature type="region of interest" description="Disordered" evidence="1">
    <location>
        <begin position="878"/>
        <end position="916"/>
    </location>
</feature>
<sequence length="1049" mass="116258">MNPNVDAFSSRVRSGNENDRQQSNFVISSSELTAQAMMAGDYFQNPDAYLANTGNSEIFQENWNNSGNTQALSGNLDNAGNPQSHSGNLVSFGNPQAPYENVVHNGNLQAFQESLMNATYPLNRSENLSNTDNHQSHPENFIVNGFAQVPLKNNGKQQTLANSHNPETFRTRQAFDGNSCDKSQAFNSNEVNFPNCPMSNADNLQAFHRNENNTSKLQVDCREVSTGSGAQVRFENLPNADYSESHPGKMNHFRSCEANYKTAFADNSHVRSDSFNGKSNDGPPGNAPIAQNLEAAQRILATDESSAERHINAATHGHGVYRGNETSVGNTRIFPRSEECDDYQRNEAYGRSSDHYREYEGRTKGPYGFHLQGDRQLNHHGSYYEGRTHHLYPFATARTLFLSDHFDCNDFEEDFYSPPNKTKSYEAPNFGGLNRTRISPINPRSQQGTRSYRPLHGSGASVDFSPIRPGSDSDRFSLVRRRAAPLISMAELDDRTRLLGNSHTALFCEFMNRNEEMAAINGCMLAGLREGSELLKQGFQEYRQMGTEIKEKLKENRTAMKDIQEELKSMRQSIEKSSKLNPSNANPSSQHSTPLRVVDRVESSSPSYRSYYQQSNYQDFKFLKTQEAAAAAAAAPAMDGQPNNSAPAEQLFHDNDQMHQQTARPNHVQTSGNAALLEADTELWSSGIHPQNAQVPLRKNKSHIRQEGSIIPQPNQSLPTGFYPMGNLQTRPHTATQMPIPEQFANSYVLQAQSQPVVAYQPIVLPSTVPINGTGTRIDNNATFIAQGHPQMKPMMLNQLSYQTQSQHAPLGDPLPPQTSNQNINMQGLQLKNQQDQGIQCSGFSNESMTGSTSNDFSQALLKHASLLQDEISVPTTSQWQQKGTKDSIEINESSNPCRSSKDSGVAATESSSQTVKFHGREISVQTARSRCESTSVQTINLRKENVSIQTAKSWKQSVSLQTNKLSINSVATQTIKPTNQHFGRSESRPSLESKNMLKSGTENTLQESDTEVVPLNKITQTHKGNAACPDSLSDQERREGTHADNIAV</sequence>
<accession>A0AAE0XUH0</accession>